<dbReference type="Pfam" id="PF02775">
    <property type="entry name" value="TPP_enzyme_C"/>
    <property type="match status" value="1"/>
</dbReference>
<dbReference type="GeneID" id="79792429"/>
<dbReference type="InterPro" id="IPR029035">
    <property type="entry name" value="DHS-like_NAD/FAD-binding_dom"/>
</dbReference>
<dbReference type="PANTHER" id="PTHR18968">
    <property type="entry name" value="THIAMINE PYROPHOSPHATE ENZYMES"/>
    <property type="match status" value="1"/>
</dbReference>
<dbReference type="CDD" id="cd00568">
    <property type="entry name" value="TPP_enzymes"/>
    <property type="match status" value="1"/>
</dbReference>
<evidence type="ECO:0000256" key="2">
    <source>
        <dbReference type="ARBA" id="ARBA00023052"/>
    </source>
</evidence>
<evidence type="ECO:0000259" key="6">
    <source>
        <dbReference type="Pfam" id="PF02776"/>
    </source>
</evidence>
<dbReference type="Gene3D" id="3.40.50.970">
    <property type="match status" value="2"/>
</dbReference>
<accession>A1TPF3</accession>
<dbReference type="SUPFAM" id="SSF52467">
    <property type="entry name" value="DHS-like NAD/FAD-binding domain"/>
    <property type="match status" value="1"/>
</dbReference>
<dbReference type="InterPro" id="IPR012000">
    <property type="entry name" value="Thiamin_PyroP_enz_cen_dom"/>
</dbReference>
<dbReference type="InterPro" id="IPR012001">
    <property type="entry name" value="Thiamin_PyroP_enz_TPP-bd_dom"/>
</dbReference>
<dbReference type="GO" id="GO:0009097">
    <property type="term" value="P:isoleucine biosynthetic process"/>
    <property type="evidence" value="ECO:0007669"/>
    <property type="project" value="TreeGrafter"/>
</dbReference>
<organism evidence="7 8">
    <name type="scientific">Paracidovorax citrulli (strain AAC00-1)</name>
    <name type="common">Acidovorax citrulli</name>
    <dbReference type="NCBI Taxonomy" id="397945"/>
    <lineage>
        <taxon>Bacteria</taxon>
        <taxon>Pseudomonadati</taxon>
        <taxon>Pseudomonadota</taxon>
        <taxon>Betaproteobacteria</taxon>
        <taxon>Burkholderiales</taxon>
        <taxon>Comamonadaceae</taxon>
        <taxon>Paracidovorax</taxon>
    </lineage>
</organism>
<dbReference type="NCBIfam" id="NF006052">
    <property type="entry name" value="PRK08199.1"/>
    <property type="match status" value="1"/>
</dbReference>
<dbReference type="SUPFAM" id="SSF52518">
    <property type="entry name" value="Thiamin diphosphate-binding fold (THDP-binding)"/>
    <property type="match status" value="2"/>
</dbReference>
<dbReference type="OrthoDB" id="2254214at2"/>
<dbReference type="AlphaFoldDB" id="A1TPF3"/>
<keyword evidence="7" id="KW-0808">Transferase</keyword>
<dbReference type="GO" id="GO:0005948">
    <property type="term" value="C:acetolactate synthase complex"/>
    <property type="evidence" value="ECO:0007669"/>
    <property type="project" value="TreeGrafter"/>
</dbReference>
<dbReference type="EC" id="2.2.1.6" evidence="7"/>
<feature type="domain" description="Thiamine pyrophosphate enzyme TPP-binding" evidence="5">
    <location>
        <begin position="401"/>
        <end position="547"/>
    </location>
</feature>
<dbReference type="Pfam" id="PF00205">
    <property type="entry name" value="TPP_enzyme_M"/>
    <property type="match status" value="1"/>
</dbReference>
<dbReference type="PANTHER" id="PTHR18968:SF120">
    <property type="entry name" value="ACETOLACTATE SYNTHASE LARGE SUBUNIT"/>
    <property type="match status" value="1"/>
</dbReference>
<evidence type="ECO:0000259" key="5">
    <source>
        <dbReference type="Pfam" id="PF02775"/>
    </source>
</evidence>
<evidence type="ECO:0000256" key="3">
    <source>
        <dbReference type="RuleBase" id="RU362132"/>
    </source>
</evidence>
<evidence type="ECO:0000259" key="4">
    <source>
        <dbReference type="Pfam" id="PF00205"/>
    </source>
</evidence>
<proteinExistence type="inferred from homology"/>
<evidence type="ECO:0000256" key="1">
    <source>
        <dbReference type="ARBA" id="ARBA00007812"/>
    </source>
</evidence>
<dbReference type="GO" id="GO:0050660">
    <property type="term" value="F:flavin adenine dinucleotide binding"/>
    <property type="evidence" value="ECO:0007669"/>
    <property type="project" value="TreeGrafter"/>
</dbReference>
<protein>
    <submittedName>
        <fullName evidence="7">Acetolactate synthase, large subunit</fullName>
        <ecNumber evidence="7">2.2.1.6</ecNumber>
    </submittedName>
</protein>
<dbReference type="GO" id="GO:0000287">
    <property type="term" value="F:magnesium ion binding"/>
    <property type="evidence" value="ECO:0007669"/>
    <property type="project" value="InterPro"/>
</dbReference>
<dbReference type="STRING" id="397945.Aave_2263"/>
<dbReference type="GO" id="GO:0003984">
    <property type="term" value="F:acetolactate synthase activity"/>
    <property type="evidence" value="ECO:0007669"/>
    <property type="project" value="UniProtKB-EC"/>
</dbReference>
<dbReference type="Gene3D" id="3.40.50.1220">
    <property type="entry name" value="TPP-binding domain"/>
    <property type="match status" value="1"/>
</dbReference>
<dbReference type="Pfam" id="PF02776">
    <property type="entry name" value="TPP_enzyme_N"/>
    <property type="match status" value="1"/>
</dbReference>
<evidence type="ECO:0000313" key="7">
    <source>
        <dbReference type="EMBL" id="ABM32841.1"/>
    </source>
</evidence>
<dbReference type="RefSeq" id="WP_011795377.1">
    <property type="nucleotide sequence ID" value="NC_008752.1"/>
</dbReference>
<dbReference type="KEGG" id="aav:Aave_2263"/>
<dbReference type="Proteomes" id="UP000002596">
    <property type="component" value="Chromosome"/>
</dbReference>
<dbReference type="InterPro" id="IPR011766">
    <property type="entry name" value="TPP_enzyme_TPP-bd"/>
</dbReference>
<reference evidence="7" key="1">
    <citation type="submission" date="2006-12" db="EMBL/GenBank/DDBJ databases">
        <title>Complete sequence of Acidovorax avenae subsp. citrulli AAC00-1.</title>
        <authorList>
            <consortium name="US DOE Joint Genome Institute"/>
            <person name="Copeland A."/>
            <person name="Lucas S."/>
            <person name="Lapidus A."/>
            <person name="Barry K."/>
            <person name="Detter J.C."/>
            <person name="Glavina del Rio T."/>
            <person name="Dalin E."/>
            <person name="Tice H."/>
            <person name="Pitluck S."/>
            <person name="Kiss H."/>
            <person name="Brettin T."/>
            <person name="Bruce D."/>
            <person name="Han C."/>
            <person name="Tapia R."/>
            <person name="Gilna P."/>
            <person name="Schmutz J."/>
            <person name="Larimer F."/>
            <person name="Land M."/>
            <person name="Hauser L."/>
            <person name="Kyrpides N."/>
            <person name="Kim E."/>
            <person name="Stahl D."/>
            <person name="Richardson P."/>
        </authorList>
    </citation>
    <scope>NUCLEOTIDE SEQUENCE</scope>
    <source>
        <strain evidence="7">AAC00-1</strain>
    </source>
</reference>
<dbReference type="FunFam" id="3.40.50.970:FF:000007">
    <property type="entry name" value="Acetolactate synthase"/>
    <property type="match status" value="1"/>
</dbReference>
<feature type="domain" description="Thiamine pyrophosphate enzyme N-terminal TPP-binding" evidence="6">
    <location>
        <begin position="19"/>
        <end position="132"/>
    </location>
</feature>
<dbReference type="InterPro" id="IPR029061">
    <property type="entry name" value="THDP-binding"/>
</dbReference>
<keyword evidence="2 3" id="KW-0786">Thiamine pyrophosphate</keyword>
<dbReference type="EMBL" id="CP000512">
    <property type="protein sequence ID" value="ABM32841.1"/>
    <property type="molecule type" value="Genomic_DNA"/>
</dbReference>
<dbReference type="GO" id="GO:0009099">
    <property type="term" value="P:L-valine biosynthetic process"/>
    <property type="evidence" value="ECO:0007669"/>
    <property type="project" value="TreeGrafter"/>
</dbReference>
<gene>
    <name evidence="7" type="ordered locus">Aave_2263</name>
</gene>
<comment type="similarity">
    <text evidence="1 3">Belongs to the TPP enzyme family.</text>
</comment>
<dbReference type="InterPro" id="IPR045229">
    <property type="entry name" value="TPP_enz"/>
</dbReference>
<dbReference type="HOGENOM" id="CLU_013748_3_4_4"/>
<dbReference type="CDD" id="cd07035">
    <property type="entry name" value="TPP_PYR_POX_like"/>
    <property type="match status" value="1"/>
</dbReference>
<dbReference type="eggNOG" id="COG0028">
    <property type="taxonomic scope" value="Bacteria"/>
</dbReference>
<sequence length="572" mass="61297">MPNIKALSSLKRSRPELARTGGQILVDQLILHGVRQLFCVPGESYLAVLDALHDADIAVTVCRQEGGAAMMAEAQGKLTGRPGICFVTRGPGATNASAGIHIAHQDSTPLIVFVGQVAREALGREAFQELDYGAVFGTMAKWVVQVDDARRLPELLSRAFHVATSGRPGPVVVALPEDMLTDAVQAADALPHAVAETHPGPVALRELARRLASAERPVAILGGSRWTEEAVRDFTAFAEAWSLPVCCSFRRQMLFPASHRCYGGDLGLGANPELLARIRESDLVLLVGGRLSEVPSQGYTLLDIPVPAQPLVHVHADADELGRLYRPAQAIHATPQAFTAALAAVRPEGPVRWAAHAAAARADYLAWSDPAPIRIPGPLQMGEVMRHLREVLPPDTIFCNGAGNFATWVHRFWPFTAFASQLAPTSGSMGYGLPAGVGAKRLWPQREVVVFSGDGDFLMHGQEFATAVQYGLPVIVVLLDNGMYGTIRMHQEREYPGRVSATQLRNPDFRAYAQAFGGHGERVERTEDFAPALARARASGLPSVLHCLLDAEAITPTGTLAGIRGAAQAAGR</sequence>
<feature type="domain" description="Thiamine pyrophosphate enzyme central" evidence="4">
    <location>
        <begin position="205"/>
        <end position="342"/>
    </location>
</feature>
<name>A1TPF3_PARC0</name>
<evidence type="ECO:0000313" key="8">
    <source>
        <dbReference type="Proteomes" id="UP000002596"/>
    </source>
</evidence>
<dbReference type="GO" id="GO:0030976">
    <property type="term" value="F:thiamine pyrophosphate binding"/>
    <property type="evidence" value="ECO:0007669"/>
    <property type="project" value="InterPro"/>
</dbReference>